<dbReference type="InterPro" id="IPR006091">
    <property type="entry name" value="Acyl-CoA_Oxase/DH_mid-dom"/>
</dbReference>
<dbReference type="Pfam" id="PF02771">
    <property type="entry name" value="Acyl-CoA_dh_N"/>
    <property type="match status" value="1"/>
</dbReference>
<evidence type="ECO:0000313" key="9">
    <source>
        <dbReference type="EMBL" id="TDE01159.1"/>
    </source>
</evidence>
<dbReference type="SUPFAM" id="SSF47203">
    <property type="entry name" value="Acyl-CoA dehydrogenase C-terminal domain-like"/>
    <property type="match status" value="1"/>
</dbReference>
<feature type="domain" description="Acyl-CoA dehydrogenase/oxidase N-terminal" evidence="8">
    <location>
        <begin position="2"/>
        <end position="99"/>
    </location>
</feature>
<reference evidence="9 10" key="1">
    <citation type="submission" date="2019-03" db="EMBL/GenBank/DDBJ databases">
        <title>Draft genome sequences of novel Actinobacteria.</title>
        <authorList>
            <person name="Sahin N."/>
            <person name="Ay H."/>
            <person name="Saygin H."/>
        </authorList>
    </citation>
    <scope>NUCLEOTIDE SEQUENCE [LARGE SCALE GENOMIC DNA]</scope>
    <source>
        <strain evidence="9 10">5K138</strain>
    </source>
</reference>
<dbReference type="AlphaFoldDB" id="A0A4R5CLD3"/>
<name>A0A4R5CLD3_9ACTN</name>
<evidence type="ECO:0000259" key="8">
    <source>
        <dbReference type="Pfam" id="PF02771"/>
    </source>
</evidence>
<dbReference type="Gene3D" id="1.20.140.10">
    <property type="entry name" value="Butyryl-CoA Dehydrogenase, subunit A, domain 3"/>
    <property type="match status" value="1"/>
</dbReference>
<comment type="caution">
    <text evidence="9">The sequence shown here is derived from an EMBL/GenBank/DDBJ whole genome shotgun (WGS) entry which is preliminary data.</text>
</comment>
<sequence length="364" mass="38187">MAAAHVGPIADAIDRGDAIPSGLVDTFADMGLVQLPVPVEYGGPGGDVMSAVIAREEIAAAGSMAAAQLANQNGTLAGAVARHGSDVLKAELLPDLATGRHLTAICMTEPEAGSDPSRMTTRAVRDAGDWVIDGLKSFISWGSQADFALVFARTSEAESGGGIGAFVVDTADQGWKVERVNDMMGARGVPNCDIRLDGLRVPARRMVGDQDGGFAAAMDAVQRNRPVVAAASVGCAVAAMSYAAEYARERYQSGRPIAQFQGIRWKLADMATRTEAARRLVYASAEAFDAGASRAETGRLASMAKLVASETAVDVTREAVQILGGHGYLRDHPVERYVRDAILGTLYEGTSEIQRNIIAKAVLP</sequence>
<dbReference type="GO" id="GO:0003995">
    <property type="term" value="F:acyl-CoA dehydrogenase activity"/>
    <property type="evidence" value="ECO:0007669"/>
    <property type="project" value="InterPro"/>
</dbReference>
<dbReference type="SUPFAM" id="SSF56645">
    <property type="entry name" value="Acyl-CoA dehydrogenase NM domain-like"/>
    <property type="match status" value="1"/>
</dbReference>
<evidence type="ECO:0000256" key="3">
    <source>
        <dbReference type="ARBA" id="ARBA00022630"/>
    </source>
</evidence>
<dbReference type="InterPro" id="IPR009075">
    <property type="entry name" value="AcylCo_DH/oxidase_C"/>
</dbReference>
<accession>A0A4R5CLD3</accession>
<dbReference type="GO" id="GO:0050660">
    <property type="term" value="F:flavin adenine dinucleotide binding"/>
    <property type="evidence" value="ECO:0007669"/>
    <property type="project" value="InterPro"/>
</dbReference>
<keyword evidence="4 5" id="KW-0274">FAD</keyword>
<dbReference type="Pfam" id="PF02770">
    <property type="entry name" value="Acyl-CoA_dh_M"/>
    <property type="match status" value="1"/>
</dbReference>
<evidence type="ECO:0000256" key="1">
    <source>
        <dbReference type="ARBA" id="ARBA00001974"/>
    </source>
</evidence>
<organism evidence="9 10">
    <name type="scientific">Jiangella asiatica</name>
    <dbReference type="NCBI Taxonomy" id="2530372"/>
    <lineage>
        <taxon>Bacteria</taxon>
        <taxon>Bacillati</taxon>
        <taxon>Actinomycetota</taxon>
        <taxon>Actinomycetes</taxon>
        <taxon>Jiangellales</taxon>
        <taxon>Jiangellaceae</taxon>
        <taxon>Jiangella</taxon>
    </lineage>
</organism>
<evidence type="ECO:0000256" key="4">
    <source>
        <dbReference type="ARBA" id="ARBA00022827"/>
    </source>
</evidence>
<dbReference type="Gene3D" id="2.40.110.10">
    <property type="entry name" value="Butyryl-CoA Dehydrogenase, subunit A, domain 2"/>
    <property type="match status" value="1"/>
</dbReference>
<dbReference type="FunFam" id="1.20.140.10:FF:000004">
    <property type="entry name" value="Acyl-CoA dehydrogenase FadE25"/>
    <property type="match status" value="1"/>
</dbReference>
<protein>
    <submittedName>
        <fullName evidence="9">Acyl-CoA dehydrogenase</fullName>
    </submittedName>
</protein>
<keyword evidence="5" id="KW-0560">Oxidoreductase</keyword>
<evidence type="ECO:0000256" key="5">
    <source>
        <dbReference type="RuleBase" id="RU362125"/>
    </source>
</evidence>
<dbReference type="InterPro" id="IPR013786">
    <property type="entry name" value="AcylCoA_DH/ox_N"/>
</dbReference>
<dbReference type="InterPro" id="IPR006089">
    <property type="entry name" value="Acyl-CoA_DH_CS"/>
</dbReference>
<dbReference type="EMBL" id="SMKZ01000043">
    <property type="protein sequence ID" value="TDE01159.1"/>
    <property type="molecule type" value="Genomic_DNA"/>
</dbReference>
<dbReference type="Gene3D" id="1.10.540.10">
    <property type="entry name" value="Acyl-CoA dehydrogenase/oxidase, N-terminal domain"/>
    <property type="match status" value="1"/>
</dbReference>
<keyword evidence="10" id="KW-1185">Reference proteome</keyword>
<dbReference type="PROSITE" id="PS00073">
    <property type="entry name" value="ACYL_COA_DH_2"/>
    <property type="match status" value="1"/>
</dbReference>
<dbReference type="PIRSF" id="PIRSF016578">
    <property type="entry name" value="HsaA"/>
    <property type="match status" value="1"/>
</dbReference>
<feature type="domain" description="Acyl-CoA dehydrogenase/oxidase C-terminal" evidence="6">
    <location>
        <begin position="212"/>
        <end position="363"/>
    </location>
</feature>
<dbReference type="InterPro" id="IPR037069">
    <property type="entry name" value="AcylCoA_DH/ox_N_sf"/>
</dbReference>
<evidence type="ECO:0000259" key="7">
    <source>
        <dbReference type="Pfam" id="PF02770"/>
    </source>
</evidence>
<comment type="similarity">
    <text evidence="2 5">Belongs to the acyl-CoA dehydrogenase family.</text>
</comment>
<keyword evidence="3 5" id="KW-0285">Flavoprotein</keyword>
<dbReference type="Pfam" id="PF00441">
    <property type="entry name" value="Acyl-CoA_dh_1"/>
    <property type="match status" value="1"/>
</dbReference>
<dbReference type="PANTHER" id="PTHR43884">
    <property type="entry name" value="ACYL-COA DEHYDROGENASE"/>
    <property type="match status" value="1"/>
</dbReference>
<dbReference type="InterPro" id="IPR036250">
    <property type="entry name" value="AcylCo_DH-like_C"/>
</dbReference>
<evidence type="ECO:0000259" key="6">
    <source>
        <dbReference type="Pfam" id="PF00441"/>
    </source>
</evidence>
<evidence type="ECO:0000313" key="10">
    <source>
        <dbReference type="Proteomes" id="UP000294739"/>
    </source>
</evidence>
<feature type="domain" description="Acyl-CoA oxidase/dehydrogenase middle" evidence="7">
    <location>
        <begin position="104"/>
        <end position="197"/>
    </location>
</feature>
<evidence type="ECO:0000256" key="2">
    <source>
        <dbReference type="ARBA" id="ARBA00009347"/>
    </source>
</evidence>
<comment type="cofactor">
    <cofactor evidence="1 5">
        <name>FAD</name>
        <dbReference type="ChEBI" id="CHEBI:57692"/>
    </cofactor>
</comment>
<dbReference type="Proteomes" id="UP000294739">
    <property type="component" value="Unassembled WGS sequence"/>
</dbReference>
<proteinExistence type="inferred from homology"/>
<gene>
    <name evidence="9" type="ORF">E1269_23640</name>
</gene>
<dbReference type="PANTHER" id="PTHR43884:SF12">
    <property type="entry name" value="ISOVALERYL-COA DEHYDROGENASE, MITOCHONDRIAL-RELATED"/>
    <property type="match status" value="1"/>
</dbReference>
<dbReference type="OrthoDB" id="5510711at2"/>
<dbReference type="InterPro" id="IPR046373">
    <property type="entry name" value="Acyl-CoA_Oxase/DH_mid-dom_sf"/>
</dbReference>
<dbReference type="InterPro" id="IPR009100">
    <property type="entry name" value="AcylCoA_DH/oxidase_NM_dom_sf"/>
</dbReference>
<dbReference type="InParanoid" id="A0A4R5CLD3"/>